<feature type="transmembrane region" description="Helical" evidence="1">
    <location>
        <begin position="63"/>
        <end position="84"/>
    </location>
</feature>
<gene>
    <name evidence="2" type="ORF">SAMN05444340_12115</name>
</gene>
<dbReference type="RefSeq" id="WP_089885682.1">
    <property type="nucleotide sequence ID" value="NZ_FNPF01000021.1"/>
</dbReference>
<feature type="transmembrane region" description="Helical" evidence="1">
    <location>
        <begin position="12"/>
        <end position="43"/>
    </location>
</feature>
<protein>
    <submittedName>
        <fullName evidence="2">Uncharacterized protein</fullName>
    </submittedName>
</protein>
<reference evidence="2 3" key="1">
    <citation type="submission" date="2016-10" db="EMBL/GenBank/DDBJ databases">
        <authorList>
            <person name="de Groot N.N."/>
        </authorList>
    </citation>
    <scope>NUCLEOTIDE SEQUENCE [LARGE SCALE GENOMIC DNA]</scope>
    <source>
        <strain evidence="2 3">DSM 26880</strain>
    </source>
</reference>
<keyword evidence="1" id="KW-0812">Transmembrane</keyword>
<feature type="transmembrane region" description="Helical" evidence="1">
    <location>
        <begin position="96"/>
        <end position="119"/>
    </location>
</feature>
<evidence type="ECO:0000313" key="3">
    <source>
        <dbReference type="Proteomes" id="UP000199286"/>
    </source>
</evidence>
<name>A0A1H3N785_9RHOB</name>
<keyword evidence="1" id="KW-0472">Membrane</keyword>
<keyword evidence="1" id="KW-1133">Transmembrane helix</keyword>
<dbReference type="EMBL" id="FNPF01000021">
    <property type="protein sequence ID" value="SDY84678.1"/>
    <property type="molecule type" value="Genomic_DNA"/>
</dbReference>
<organism evidence="2 3">
    <name type="scientific">Citreimonas salinaria</name>
    <dbReference type="NCBI Taxonomy" id="321339"/>
    <lineage>
        <taxon>Bacteria</taxon>
        <taxon>Pseudomonadati</taxon>
        <taxon>Pseudomonadota</taxon>
        <taxon>Alphaproteobacteria</taxon>
        <taxon>Rhodobacterales</taxon>
        <taxon>Roseobacteraceae</taxon>
        <taxon>Citreimonas</taxon>
    </lineage>
</organism>
<sequence>MKDSEGMTGGLRGLVIVLYGCVIAGVFTALSLNVLAGLVALALCLAGPVSVREPLWTLTWKNAIIMLADAIPVLLLVRSVVLLPQQPMAQIEATDFLSGTVVFVAAILVGFIMKVWLILDVVRIYDGHPIRR</sequence>
<dbReference type="AlphaFoldDB" id="A0A1H3N785"/>
<proteinExistence type="predicted"/>
<dbReference type="Proteomes" id="UP000199286">
    <property type="component" value="Unassembled WGS sequence"/>
</dbReference>
<keyword evidence="3" id="KW-1185">Reference proteome</keyword>
<evidence type="ECO:0000256" key="1">
    <source>
        <dbReference type="SAM" id="Phobius"/>
    </source>
</evidence>
<accession>A0A1H3N785</accession>
<evidence type="ECO:0000313" key="2">
    <source>
        <dbReference type="EMBL" id="SDY84678.1"/>
    </source>
</evidence>